<dbReference type="InterPro" id="IPR003439">
    <property type="entry name" value="ABC_transporter-like_ATP-bd"/>
</dbReference>
<feature type="transmembrane region" description="Helical" evidence="8">
    <location>
        <begin position="585"/>
        <end position="609"/>
    </location>
</feature>
<feature type="region of interest" description="Disordered" evidence="7">
    <location>
        <begin position="1"/>
        <end position="22"/>
    </location>
</feature>
<dbReference type="PROSITE" id="PS50893">
    <property type="entry name" value="ABC_TRANSPORTER_2"/>
    <property type="match status" value="1"/>
</dbReference>
<dbReference type="InterPro" id="IPR047817">
    <property type="entry name" value="ABC2_TM_bact-type"/>
</dbReference>
<evidence type="ECO:0000256" key="4">
    <source>
        <dbReference type="ARBA" id="ARBA00022840"/>
    </source>
</evidence>
<dbReference type="SUPFAM" id="SSF52540">
    <property type="entry name" value="P-loop containing nucleoside triphosphate hydrolases"/>
    <property type="match status" value="1"/>
</dbReference>
<keyword evidence="3" id="KW-0547">Nucleotide-binding</keyword>
<dbReference type="EMBL" id="CAXLJM020000051">
    <property type="protein sequence ID" value="CAL8115332.1"/>
    <property type="molecule type" value="Genomic_DNA"/>
</dbReference>
<evidence type="ECO:0000259" key="10">
    <source>
        <dbReference type="PROSITE" id="PS51012"/>
    </source>
</evidence>
<evidence type="ECO:0000256" key="5">
    <source>
        <dbReference type="ARBA" id="ARBA00022989"/>
    </source>
</evidence>
<dbReference type="Proteomes" id="UP001642540">
    <property type="component" value="Unassembled WGS sequence"/>
</dbReference>
<feature type="domain" description="ABC transmembrane type-2" evidence="10">
    <location>
        <begin position="531"/>
        <end position="779"/>
    </location>
</feature>
<name>A0ABP1R2T8_9HEXA</name>
<keyword evidence="4" id="KW-0067">ATP-binding</keyword>
<evidence type="ECO:0000313" key="11">
    <source>
        <dbReference type="EMBL" id="CAL8115332.1"/>
    </source>
</evidence>
<feature type="transmembrane region" description="Helical" evidence="8">
    <location>
        <begin position="665"/>
        <end position="688"/>
    </location>
</feature>
<dbReference type="InterPro" id="IPR017871">
    <property type="entry name" value="ABC_transporter-like_CS"/>
</dbReference>
<dbReference type="InterPro" id="IPR003593">
    <property type="entry name" value="AAA+_ATPase"/>
</dbReference>
<evidence type="ECO:0000256" key="8">
    <source>
        <dbReference type="SAM" id="Phobius"/>
    </source>
</evidence>
<feature type="transmembrane region" description="Helical" evidence="8">
    <location>
        <begin position="694"/>
        <end position="714"/>
    </location>
</feature>
<dbReference type="Gene3D" id="3.40.50.300">
    <property type="entry name" value="P-loop containing nucleotide triphosphate hydrolases"/>
    <property type="match status" value="1"/>
</dbReference>
<evidence type="ECO:0000256" key="6">
    <source>
        <dbReference type="ARBA" id="ARBA00023136"/>
    </source>
</evidence>
<gene>
    <name evidence="11" type="ORF">ODALV1_LOCUS16808</name>
</gene>
<evidence type="ECO:0000256" key="7">
    <source>
        <dbReference type="SAM" id="MobiDB-lite"/>
    </source>
</evidence>
<organism evidence="11 12">
    <name type="scientific">Orchesella dallaii</name>
    <dbReference type="NCBI Taxonomy" id="48710"/>
    <lineage>
        <taxon>Eukaryota</taxon>
        <taxon>Metazoa</taxon>
        <taxon>Ecdysozoa</taxon>
        <taxon>Arthropoda</taxon>
        <taxon>Hexapoda</taxon>
        <taxon>Collembola</taxon>
        <taxon>Entomobryomorpha</taxon>
        <taxon>Entomobryoidea</taxon>
        <taxon>Orchesellidae</taxon>
        <taxon>Orchesellinae</taxon>
        <taxon>Orchesella</taxon>
    </lineage>
</organism>
<dbReference type="InterPro" id="IPR027417">
    <property type="entry name" value="P-loop_NTPase"/>
</dbReference>
<keyword evidence="12" id="KW-1185">Reference proteome</keyword>
<dbReference type="Pfam" id="PF00005">
    <property type="entry name" value="ABC_tran"/>
    <property type="match status" value="1"/>
</dbReference>
<feature type="domain" description="ABC transporter" evidence="9">
    <location>
        <begin position="28"/>
        <end position="259"/>
    </location>
</feature>
<dbReference type="SMART" id="SM00382">
    <property type="entry name" value="AAA"/>
    <property type="match status" value="1"/>
</dbReference>
<comment type="subcellular location">
    <subcellularLocation>
        <location evidence="1">Membrane</location>
        <topology evidence="1">Multi-pass membrane protein</topology>
    </subcellularLocation>
</comment>
<dbReference type="CDD" id="cd03230">
    <property type="entry name" value="ABC_DR_subfamily_A"/>
    <property type="match status" value="1"/>
</dbReference>
<feature type="transmembrane region" description="Helical" evidence="8">
    <location>
        <begin position="629"/>
        <end position="653"/>
    </location>
</feature>
<evidence type="ECO:0000256" key="1">
    <source>
        <dbReference type="ARBA" id="ARBA00004141"/>
    </source>
</evidence>
<evidence type="ECO:0000256" key="2">
    <source>
        <dbReference type="ARBA" id="ARBA00022692"/>
    </source>
</evidence>
<dbReference type="InterPro" id="IPR013525">
    <property type="entry name" value="ABC2_TM"/>
</dbReference>
<dbReference type="PANTHER" id="PTHR43038">
    <property type="entry name" value="ATP-BINDING CASSETTE, SUB-FAMILY H, MEMBER 1"/>
    <property type="match status" value="1"/>
</dbReference>
<keyword evidence="2 8" id="KW-0812">Transmembrane</keyword>
<feature type="transmembrane region" description="Helical" evidence="8">
    <location>
        <begin position="755"/>
        <end position="776"/>
    </location>
</feature>
<keyword evidence="6 8" id="KW-0472">Membrane</keyword>
<sequence length="781" mass="87357">MSFNELPETPRGSESVPNVRMEDRQDAVSVKHAYKSYGKGEQVLSNLTMTVKEGTIYTLLGSSGCGKTTLLSSIVGMTELDKGEVEIFGHKPGTKACGIPGKKIGYMPQEIALYGEFTIREVMSYFGVIHGMDSDVIEDRRVFLTRFLNLPKGNRYIRNLSGGQQRRVSFATALLHEPRILILDEPTVGVDPLLRRNIWQHLLNLAETRNTTVLITTHYIEEAAGAHRIGLMRNGRLLAEDSPRRLLHNYGFEKLEDVFFKLCQEDKPVNDDNSELSPSPEKNIQHDIHLEDAENLAFEVSDSDPSSNLANNDKNVVAIYNERNIVKPNNINDEIPNGTSNNNKMINGKNANTKRDSWAPFQAVVTKHEEDETTLRCRGVGCYNRMRALFMKNFLCMWRNISFVFFVFCLPAIQAALFCAAIGGQPRSLPFGVVNYEVGNPIGCYTTAGCSLTNMSCNFLQLIPNETLKLHYFNNEKMAHDDALQGKIWGYLLIPSNFSESVIQTGVNKADKYREDSFLGTHMKLALDLTSQQIAYTVQHVLSLAFQNFNQRLSRACGSNDTIDLPKSLIAEPIYGSIDSTFREFMAPGIILSIIFFMSVALTGSAFITEKKEGMLNRTLISGVSTGEIITAHMITQYIVMAGQTLLVLLVMIFMFEVEIKGSTFLAIALTLAQGTCGMAYGFLISVFCTEERNAIQMALGSFYPNLLLSGVVWPFESMPVILRQIAMFLPQTMACEAMRSIFSRGWGFMHPKVWPGFAVSLAWSLVFWGGVLILARYRKK</sequence>
<evidence type="ECO:0000259" key="9">
    <source>
        <dbReference type="PROSITE" id="PS50893"/>
    </source>
</evidence>
<dbReference type="PROSITE" id="PS51012">
    <property type="entry name" value="ABC_TM2"/>
    <property type="match status" value="1"/>
</dbReference>
<reference evidence="11 12" key="1">
    <citation type="submission" date="2024-08" db="EMBL/GenBank/DDBJ databases">
        <authorList>
            <person name="Cucini C."/>
            <person name="Frati F."/>
        </authorList>
    </citation>
    <scope>NUCLEOTIDE SEQUENCE [LARGE SCALE GENOMIC DNA]</scope>
</reference>
<dbReference type="Pfam" id="PF12698">
    <property type="entry name" value="ABC2_membrane_3"/>
    <property type="match status" value="1"/>
</dbReference>
<comment type="caution">
    <text evidence="11">The sequence shown here is derived from an EMBL/GenBank/DDBJ whole genome shotgun (WGS) entry which is preliminary data.</text>
</comment>
<accession>A0ABP1R2T8</accession>
<keyword evidence="5 8" id="KW-1133">Transmembrane helix</keyword>
<protein>
    <recommendedName>
        <fullName evidence="13">ABC transporter G family member 20</fullName>
    </recommendedName>
</protein>
<dbReference type="PROSITE" id="PS00211">
    <property type="entry name" value="ABC_TRANSPORTER_1"/>
    <property type="match status" value="1"/>
</dbReference>
<evidence type="ECO:0000313" key="12">
    <source>
        <dbReference type="Proteomes" id="UP001642540"/>
    </source>
</evidence>
<evidence type="ECO:0008006" key="13">
    <source>
        <dbReference type="Google" id="ProtNLM"/>
    </source>
</evidence>
<evidence type="ECO:0000256" key="3">
    <source>
        <dbReference type="ARBA" id="ARBA00022741"/>
    </source>
</evidence>
<dbReference type="PANTHER" id="PTHR43038:SF3">
    <property type="entry name" value="ABC TRANSPORTER G FAMILY MEMBER 20 ISOFORM X1"/>
    <property type="match status" value="1"/>
</dbReference>
<proteinExistence type="predicted"/>